<evidence type="ECO:0000313" key="2">
    <source>
        <dbReference type="Proteomes" id="UP000248291"/>
    </source>
</evidence>
<dbReference type="Proteomes" id="UP000248291">
    <property type="component" value="Unassembled WGS sequence"/>
</dbReference>
<dbReference type="EMBL" id="BGKA01000025">
    <property type="protein sequence ID" value="GBH14943.1"/>
    <property type="molecule type" value="Genomic_DNA"/>
</dbReference>
<keyword evidence="1" id="KW-0808">Transferase</keyword>
<keyword evidence="1" id="KW-0418">Kinase</keyword>
<name>A0AAN4TIS9_PSESF</name>
<proteinExistence type="predicted"/>
<protein>
    <submittedName>
        <fullName evidence="1">Cytidylate kinase</fullName>
    </submittedName>
</protein>
<dbReference type="SUPFAM" id="SSF52540">
    <property type="entry name" value="P-loop containing nucleoside triphosphate hydrolases"/>
    <property type="match status" value="1"/>
</dbReference>
<accession>A0AAN4TIS9</accession>
<comment type="caution">
    <text evidence="1">The sequence shown here is derived from an EMBL/GenBank/DDBJ whole genome shotgun (WGS) entry which is preliminary data.</text>
</comment>
<reference evidence="1 2" key="1">
    <citation type="submission" date="2018-04" db="EMBL/GenBank/DDBJ databases">
        <title>Draft genome sequence of Pseudomonas syringae pv. actinidiae biovar 3 strains isolated from kiwifruit in Kagawa prefecture.</title>
        <authorList>
            <person name="Tabuchi M."/>
            <person name="Saito M."/>
            <person name="Fujiwara S."/>
            <person name="Sasa N."/>
            <person name="Akimitsu K."/>
            <person name="Gomi K."/>
            <person name="Konishi-Sugita S."/>
            <person name="Hamano K."/>
            <person name="Kataoka I."/>
        </authorList>
    </citation>
    <scope>NUCLEOTIDE SEQUENCE [LARGE SCALE GENOMIC DNA]</scope>
    <source>
        <strain evidence="1 2">MAFF212211</strain>
    </source>
</reference>
<dbReference type="Pfam" id="PF13238">
    <property type="entry name" value="AAA_18"/>
    <property type="match status" value="1"/>
</dbReference>
<organism evidence="1 2">
    <name type="scientific">Pseudomonas syringae pv. actinidiae</name>
    <dbReference type="NCBI Taxonomy" id="103796"/>
    <lineage>
        <taxon>Bacteria</taxon>
        <taxon>Pseudomonadati</taxon>
        <taxon>Pseudomonadota</taxon>
        <taxon>Gammaproteobacteria</taxon>
        <taxon>Pseudomonadales</taxon>
        <taxon>Pseudomonadaceae</taxon>
        <taxon>Pseudomonas</taxon>
        <taxon>Pseudomonas syringae</taxon>
    </lineage>
</organism>
<gene>
    <name evidence="1" type="ORF">KPSA3_00859</name>
</gene>
<dbReference type="GO" id="GO:0016301">
    <property type="term" value="F:kinase activity"/>
    <property type="evidence" value="ECO:0007669"/>
    <property type="project" value="UniProtKB-KW"/>
</dbReference>
<evidence type="ECO:0000313" key="1">
    <source>
        <dbReference type="EMBL" id="GBH14943.1"/>
    </source>
</evidence>
<sequence>MMTTHKARDAKKLVLLYGPPAVGKLTVSKELTQHLSAILFHNHLIFDVVANLLPPDCSFEDCKRFTCRLRLSAMELLLECDDRIVVTTFCYRGIDDDWYIDALKVLCQKYQTIPYFVQLTAANEHLLDRAENEDRRAFRKVNSRTCLEDILRNNNNYAASIQAINHICLDTSTLAPWRAALMLMDWINGRQEL</sequence>
<dbReference type="InterPro" id="IPR027417">
    <property type="entry name" value="P-loop_NTPase"/>
</dbReference>
<dbReference type="Gene3D" id="3.40.50.300">
    <property type="entry name" value="P-loop containing nucleotide triphosphate hydrolases"/>
    <property type="match status" value="1"/>
</dbReference>
<dbReference type="AlphaFoldDB" id="A0AAN4TIS9"/>